<name>A0A645EJI5_9ZZZZ</name>
<organism evidence="1">
    <name type="scientific">bioreactor metagenome</name>
    <dbReference type="NCBI Taxonomy" id="1076179"/>
    <lineage>
        <taxon>unclassified sequences</taxon>
        <taxon>metagenomes</taxon>
        <taxon>ecological metagenomes</taxon>
    </lineage>
</organism>
<gene>
    <name evidence="1" type="ORF">SDC9_147919</name>
</gene>
<evidence type="ECO:0000313" key="1">
    <source>
        <dbReference type="EMBL" id="MPN00723.1"/>
    </source>
</evidence>
<accession>A0A645EJI5</accession>
<dbReference type="AlphaFoldDB" id="A0A645EJI5"/>
<dbReference type="EMBL" id="VSSQ01046760">
    <property type="protein sequence ID" value="MPN00723.1"/>
    <property type="molecule type" value="Genomic_DNA"/>
</dbReference>
<proteinExistence type="predicted"/>
<sequence length="179" mass="20154">MKQVGIPHARGDLHRRAGHQRGALCTVCDPLHNFCRLLCCRRPHTINQLCVILHHIGRRAAAIKVGILQPRFLNHMLAQVVHPNIHQLTRIQRAAAKVRCPTRVGRDAFKCDMCRFDRDHLHVDDPVRRPRVPGKYTIGSIKIPVARHQGFHAFALFGGTAVIDHRARQAAGLQVLLGE</sequence>
<reference evidence="1" key="1">
    <citation type="submission" date="2019-08" db="EMBL/GenBank/DDBJ databases">
        <authorList>
            <person name="Kucharzyk K."/>
            <person name="Murdoch R.W."/>
            <person name="Higgins S."/>
            <person name="Loffler F."/>
        </authorList>
    </citation>
    <scope>NUCLEOTIDE SEQUENCE</scope>
</reference>
<comment type="caution">
    <text evidence="1">The sequence shown here is derived from an EMBL/GenBank/DDBJ whole genome shotgun (WGS) entry which is preliminary data.</text>
</comment>
<protein>
    <submittedName>
        <fullName evidence="1">Uncharacterized protein</fullName>
    </submittedName>
</protein>